<reference evidence="1" key="1">
    <citation type="submission" date="2016-11" db="EMBL/GenBank/DDBJ databases">
        <title>The genome of Nicotiana attenuata.</title>
        <authorList>
            <person name="Xu S."/>
            <person name="Brockmoeller T."/>
            <person name="Gaquerel E."/>
            <person name="Navarro A."/>
            <person name="Kuhl H."/>
            <person name="Gase K."/>
            <person name="Ling Z."/>
            <person name="Zhou W."/>
            <person name="Kreitzer C."/>
            <person name="Stanke M."/>
            <person name="Tang H."/>
            <person name="Lyons E."/>
            <person name="Pandey P."/>
            <person name="Pandey S.P."/>
            <person name="Timmermann B."/>
            <person name="Baldwin I.T."/>
        </authorList>
    </citation>
    <scope>NUCLEOTIDE SEQUENCE [LARGE SCALE GENOMIC DNA]</scope>
    <source>
        <strain evidence="1">UT</strain>
    </source>
</reference>
<dbReference type="OMA" id="MEDCRRT"/>
<evidence type="ECO:0000313" key="1">
    <source>
        <dbReference type="EMBL" id="OIT04616.1"/>
    </source>
</evidence>
<accession>A0A1J6IVK9</accession>
<dbReference type="Proteomes" id="UP000187609">
    <property type="component" value="Unassembled WGS sequence"/>
</dbReference>
<dbReference type="EMBL" id="MJEQ01037185">
    <property type="protein sequence ID" value="OIT04616.1"/>
    <property type="molecule type" value="Genomic_DNA"/>
</dbReference>
<dbReference type="Gramene" id="OIT04616">
    <property type="protein sequence ID" value="OIT04616"/>
    <property type="gene ID" value="A4A49_28940"/>
</dbReference>
<comment type="caution">
    <text evidence="1">The sequence shown here is derived from an EMBL/GenBank/DDBJ whole genome shotgun (WGS) entry which is preliminary data.</text>
</comment>
<organism evidence="1 2">
    <name type="scientific">Nicotiana attenuata</name>
    <name type="common">Coyote tobacco</name>
    <dbReference type="NCBI Taxonomy" id="49451"/>
    <lineage>
        <taxon>Eukaryota</taxon>
        <taxon>Viridiplantae</taxon>
        <taxon>Streptophyta</taxon>
        <taxon>Embryophyta</taxon>
        <taxon>Tracheophyta</taxon>
        <taxon>Spermatophyta</taxon>
        <taxon>Magnoliopsida</taxon>
        <taxon>eudicotyledons</taxon>
        <taxon>Gunneridae</taxon>
        <taxon>Pentapetalae</taxon>
        <taxon>asterids</taxon>
        <taxon>lamiids</taxon>
        <taxon>Solanales</taxon>
        <taxon>Solanaceae</taxon>
        <taxon>Nicotianoideae</taxon>
        <taxon>Nicotianeae</taxon>
        <taxon>Nicotiana</taxon>
    </lineage>
</organism>
<evidence type="ECO:0000313" key="2">
    <source>
        <dbReference type="Proteomes" id="UP000187609"/>
    </source>
</evidence>
<keyword evidence="2" id="KW-1185">Reference proteome</keyword>
<dbReference type="AlphaFoldDB" id="A0A1J6IVK9"/>
<sequence length="73" mass="8536">MEDCRRTRRKAFRNKGVFGRNVLEIPVGKWRPIKAIPSTKLSNELGILARKFLSLPNKWKDLTKEEKDATLIR</sequence>
<protein>
    <submittedName>
        <fullName evidence="1">Uncharacterized protein</fullName>
    </submittedName>
</protein>
<proteinExistence type="predicted"/>
<gene>
    <name evidence="1" type="ORF">A4A49_28940</name>
</gene>
<name>A0A1J6IVK9_NICAT</name>